<comment type="cofactor">
    <cofactor evidence="1">
        <name>heme b</name>
        <dbReference type="ChEBI" id="CHEBI:60344"/>
    </cofactor>
</comment>
<feature type="chain" id="PRO_5046694553" evidence="10">
    <location>
        <begin position="20"/>
        <end position="507"/>
    </location>
</feature>
<evidence type="ECO:0000256" key="2">
    <source>
        <dbReference type="ARBA" id="ARBA00022559"/>
    </source>
</evidence>
<name>A0ABR1K2Y0_9AGAR</name>
<evidence type="ECO:0000256" key="5">
    <source>
        <dbReference type="ARBA" id="ARBA00022729"/>
    </source>
</evidence>
<keyword evidence="14" id="KW-1185">Reference proteome</keyword>
<dbReference type="InterPro" id="IPR006314">
    <property type="entry name" value="Dyp_peroxidase"/>
</dbReference>
<keyword evidence="2 13" id="KW-0575">Peroxidase</keyword>
<keyword evidence="7" id="KW-0408">Iron</keyword>
<dbReference type="SUPFAM" id="SSF54909">
    <property type="entry name" value="Dimeric alpha+beta barrel"/>
    <property type="match status" value="1"/>
</dbReference>
<evidence type="ECO:0000256" key="4">
    <source>
        <dbReference type="ARBA" id="ARBA00022723"/>
    </source>
</evidence>
<dbReference type="InterPro" id="IPR049509">
    <property type="entry name" value="DyP_N"/>
</dbReference>
<feature type="domain" description="Dyp-type peroxidase C-terminal" evidence="11">
    <location>
        <begin position="261"/>
        <end position="432"/>
    </location>
</feature>
<dbReference type="NCBIfam" id="TIGR01413">
    <property type="entry name" value="Dyp_perox_fam"/>
    <property type="match status" value="1"/>
</dbReference>
<evidence type="ECO:0000256" key="10">
    <source>
        <dbReference type="SAM" id="SignalP"/>
    </source>
</evidence>
<evidence type="ECO:0000313" key="14">
    <source>
        <dbReference type="Proteomes" id="UP001498398"/>
    </source>
</evidence>
<feature type="signal peptide" evidence="10">
    <location>
        <begin position="1"/>
        <end position="19"/>
    </location>
</feature>
<evidence type="ECO:0000256" key="1">
    <source>
        <dbReference type="ARBA" id="ARBA00001970"/>
    </source>
</evidence>
<evidence type="ECO:0000256" key="8">
    <source>
        <dbReference type="ARBA" id="ARBA00025737"/>
    </source>
</evidence>
<sequence length="507" mass="54812">MKLSYFSIIIGLVVQSALAVPKQVKPRRTSSILINPDAQPDLPSPQTARLSPVSPANAGLNLDDIQGDILIGMKKKKELFFFFGIKDAATFKSKLASDIKPLVTNTNQLLSISTQPITALNIAFSHAGLTALGVTDDLGESLFEHGQFADAEALGDLTSNWDPEFAGTNVDGVFLLASDTEQNVEDELANIQSILGDSIIEIKRISGAARPGDQEGHEHFGYMDGISQPAIQGFTQNVLPGQALIAPGEFLLGAAGDATTTRPSWAAGGSFLAFRKMQQKVPEFNKYVVDHALAVPELNQQENTDLFGARLIGRWKSGAPIDLSPLRDDPVLADDNTRNNDFTFDHPDVPGFDFATNQTNCPFSAHIRKTRPRVDLGSENTGHHIIRAGIPYGPEVTDAEHASNTSNIDRGLAFVAYQSSITNGFHFMQIRWVNSANFIFGKPTLPGVDPIIGRVEGTAMDTPRDISGTNPLDPTQIFSLDIEFVINRGGEYFFSPPISALDGRLAA</sequence>
<comment type="similarity">
    <text evidence="8">Belongs to the DyP-type peroxidase family.</text>
</comment>
<reference evidence="13 14" key="1">
    <citation type="submission" date="2024-01" db="EMBL/GenBank/DDBJ databases">
        <title>A draft genome for the cacao thread blight pathogen Marasmiellus scandens.</title>
        <authorList>
            <person name="Baruah I.K."/>
            <person name="Leung J."/>
            <person name="Bukari Y."/>
            <person name="Amoako-Attah I."/>
            <person name="Meinhardt L.W."/>
            <person name="Bailey B.A."/>
            <person name="Cohen S.P."/>
        </authorList>
    </citation>
    <scope>NUCLEOTIDE SEQUENCE [LARGE SCALE GENOMIC DNA]</scope>
    <source>
        <strain evidence="13 14">GH-19</strain>
    </source>
</reference>
<dbReference type="GO" id="GO:0004601">
    <property type="term" value="F:peroxidase activity"/>
    <property type="evidence" value="ECO:0007669"/>
    <property type="project" value="UniProtKB-KW"/>
</dbReference>
<evidence type="ECO:0000256" key="6">
    <source>
        <dbReference type="ARBA" id="ARBA00023002"/>
    </source>
</evidence>
<accession>A0ABR1K2Y0</accession>
<dbReference type="PANTHER" id="PTHR30521">
    <property type="entry name" value="DEFERROCHELATASE/PEROXIDASE"/>
    <property type="match status" value="1"/>
</dbReference>
<dbReference type="InterPro" id="IPR048328">
    <property type="entry name" value="Dyp_perox_C"/>
</dbReference>
<keyword evidence="4" id="KW-0479">Metal-binding</keyword>
<organism evidence="13 14">
    <name type="scientific">Marasmiellus scandens</name>
    <dbReference type="NCBI Taxonomy" id="2682957"/>
    <lineage>
        <taxon>Eukaryota</taxon>
        <taxon>Fungi</taxon>
        <taxon>Dikarya</taxon>
        <taxon>Basidiomycota</taxon>
        <taxon>Agaricomycotina</taxon>
        <taxon>Agaricomycetes</taxon>
        <taxon>Agaricomycetidae</taxon>
        <taxon>Agaricales</taxon>
        <taxon>Marasmiineae</taxon>
        <taxon>Omphalotaceae</taxon>
        <taxon>Marasmiellus</taxon>
    </lineage>
</organism>
<evidence type="ECO:0000256" key="7">
    <source>
        <dbReference type="ARBA" id="ARBA00023004"/>
    </source>
</evidence>
<proteinExistence type="inferred from homology"/>
<feature type="domain" description="DyP dimeric alpha+beta barrel" evidence="12">
    <location>
        <begin position="64"/>
        <end position="211"/>
    </location>
</feature>
<gene>
    <name evidence="13" type="primary">DyP1_1</name>
    <name evidence="13" type="ORF">VKT23_002672</name>
</gene>
<keyword evidence="6" id="KW-0560">Oxidoreductase</keyword>
<keyword evidence="5 10" id="KW-0732">Signal</keyword>
<evidence type="ECO:0000313" key="13">
    <source>
        <dbReference type="EMBL" id="KAK7471264.1"/>
    </source>
</evidence>
<dbReference type="Proteomes" id="UP001498398">
    <property type="component" value="Unassembled WGS sequence"/>
</dbReference>
<dbReference type="PROSITE" id="PS51404">
    <property type="entry name" value="DYP_PEROXIDASE"/>
    <property type="match status" value="1"/>
</dbReference>
<dbReference type="Pfam" id="PF20628">
    <property type="entry name" value="Dyp_perox_C"/>
    <property type="match status" value="1"/>
</dbReference>
<dbReference type="PANTHER" id="PTHR30521:SF4">
    <property type="entry name" value="DEFERROCHELATASE"/>
    <property type="match status" value="1"/>
</dbReference>
<dbReference type="Pfam" id="PF21105">
    <property type="entry name" value="DyP_N"/>
    <property type="match status" value="1"/>
</dbReference>
<feature type="region of interest" description="Disordered" evidence="9">
    <location>
        <begin position="31"/>
        <end position="55"/>
    </location>
</feature>
<evidence type="ECO:0000259" key="12">
    <source>
        <dbReference type="Pfam" id="PF21105"/>
    </source>
</evidence>
<dbReference type="EMBL" id="JBANRG010000002">
    <property type="protein sequence ID" value="KAK7471264.1"/>
    <property type="molecule type" value="Genomic_DNA"/>
</dbReference>
<evidence type="ECO:0000256" key="9">
    <source>
        <dbReference type="SAM" id="MobiDB-lite"/>
    </source>
</evidence>
<protein>
    <submittedName>
        <fullName evidence="13">Dye-decolorizing heme-containing peroxidase</fullName>
    </submittedName>
</protein>
<dbReference type="InterPro" id="IPR011008">
    <property type="entry name" value="Dimeric_a/b-barrel"/>
</dbReference>
<keyword evidence="3" id="KW-0349">Heme</keyword>
<evidence type="ECO:0000256" key="3">
    <source>
        <dbReference type="ARBA" id="ARBA00022617"/>
    </source>
</evidence>
<evidence type="ECO:0000259" key="11">
    <source>
        <dbReference type="Pfam" id="PF20628"/>
    </source>
</evidence>
<comment type="caution">
    <text evidence="13">The sequence shown here is derived from an EMBL/GenBank/DDBJ whole genome shotgun (WGS) entry which is preliminary data.</text>
</comment>